<evidence type="ECO:0000256" key="1">
    <source>
        <dbReference type="ARBA" id="ARBA00022574"/>
    </source>
</evidence>
<dbReference type="Proteomes" id="UP000601223">
    <property type="component" value="Unassembled WGS sequence"/>
</dbReference>
<keyword evidence="1 3" id="KW-0853">WD repeat</keyword>
<dbReference type="AlphaFoldDB" id="A0A8J3JPY3"/>
<dbReference type="SUPFAM" id="SSF56112">
    <property type="entry name" value="Protein kinase-like (PK-like)"/>
    <property type="match status" value="1"/>
</dbReference>
<accession>A0A8J3JPY3</accession>
<comment type="caution">
    <text evidence="5">The sequence shown here is derived from an EMBL/GenBank/DDBJ whole genome shotgun (WGS) entry which is preliminary data.</text>
</comment>
<dbReference type="InterPro" id="IPR020472">
    <property type="entry name" value="WD40_PAC1"/>
</dbReference>
<dbReference type="PROSITE" id="PS50011">
    <property type="entry name" value="PROTEIN_KINASE_DOM"/>
    <property type="match status" value="1"/>
</dbReference>
<dbReference type="PROSITE" id="PS50294">
    <property type="entry name" value="WD_REPEATS_REGION"/>
    <property type="match status" value="6"/>
</dbReference>
<sequence>MSGAAHSAAAGTWQVGDVIAGLYRVTKVHEHGGMGLVYRVRHLGWDTDLALKSPRPQQLRSAEDQQRFVDEAQAWISLGLHPNVCAAHYVRAVDGVPRVFAEYVPGGSLREAIDDGRLYEGTPHEVLARLLDVAVQLAWGLAHAHRRGLVHQDVKPANVLLDEAGTAKVTDFGLSRVGAPAARPGPARPGIWAGPGLSMRVSAGGLTPDYASPEQAAGAPLSRRTDVWSYAVSVFELFTGGVVWSSGPSADVTLAEYLQYGPDDPAAPRMPATLAGLLTSCLLDDPAARPGDLAEVADIIAAVYAAELGRAYPRTAPAEAGLRADELNNRALSLLDLDDTGAADAALRAALEADPHHLEAVFNAALLGWRRGDLTDDEAVAAVAAARATRPDHWLGAYLLAQVHLERGDLDAALPPLAEAAQRSPDDPQFAELLRRARAGELAAGGTAWTVPGERGGMTGLDLGPDGRVVLTALVDEPPPQRGLRAALFGGEHRRPSASIVNVDFPAGGRGPLSLRLGAFAHHFAVGPDDRLAAVGGSGDDAVVWDLERGLALRRLPGHGIFVTALRFSADGRVLASGSGGGSIRLWDPVTGACLATLTGHEREVHGLAWPADGSLLASVSSDRTLRLWDPRAGRCTAVLPHADRVSAVDLSPDGQYAVTGDYGGVVRIWRLAAEGGSCLHELQGHQGRVTAVSASGAGRFLTAGQDGILRLWDAASGRCLRTVEAHRDAVFRGLSTTQTVYVAARAGSDGRFAYSMSNDLRLRSWGLPTGYTAALQVCRPRPVSRLHEFDARFKQLLSGAEQAMGEERVPAALELMRQARAVPGHENAPEAVAAWQRLARSCGRTGLRGARLVRRIALDEPGSQRYWTPRVAVSADGARALTSSPDDAMVLWDLATGRAERRLRTPEHRISVETLALTADARLAVAIDGYRRLLVWDLHRDGEPRLLATLPSTGSRVCLDRAGAYALTGTGSYTMLRRWDVAAGTELAAFHGRERLVSSTDGYSRMEPETLHGVCLSGDGRLALAAAQDGDVLRWDAVSGQPLGRLRGHDQRAECVAISPDGRFALSGAWDTTVRYWDLARGRCVRVLAGHTQPVDAVAFTGDGEFAVSAGRDHAVRVWRLRDGACVQVLDGHDGPVAGVGLGDDGWLAVSVTRESLSVWELDWELAADPATGPQGGRWWGRMRTGRGGGITT</sequence>
<dbReference type="InterPro" id="IPR011990">
    <property type="entry name" value="TPR-like_helical_dom_sf"/>
</dbReference>
<feature type="repeat" description="WD" evidence="3">
    <location>
        <begin position="683"/>
        <end position="723"/>
    </location>
</feature>
<dbReference type="InterPro" id="IPR000719">
    <property type="entry name" value="Prot_kinase_dom"/>
</dbReference>
<evidence type="ECO:0000313" key="6">
    <source>
        <dbReference type="Proteomes" id="UP000601223"/>
    </source>
</evidence>
<dbReference type="Pfam" id="PF00400">
    <property type="entry name" value="WD40"/>
    <property type="match status" value="6"/>
</dbReference>
<dbReference type="CDD" id="cd14014">
    <property type="entry name" value="STKc_PknB_like"/>
    <property type="match status" value="1"/>
</dbReference>
<dbReference type="InterPro" id="IPR011047">
    <property type="entry name" value="Quinoprotein_ADH-like_sf"/>
</dbReference>
<evidence type="ECO:0000313" key="5">
    <source>
        <dbReference type="EMBL" id="GIF82875.1"/>
    </source>
</evidence>
<feature type="repeat" description="WD" evidence="3">
    <location>
        <begin position="872"/>
        <end position="903"/>
    </location>
</feature>
<dbReference type="PANTHER" id="PTHR19848:SF8">
    <property type="entry name" value="F-BOX AND WD REPEAT DOMAIN CONTAINING 7"/>
    <property type="match status" value="1"/>
</dbReference>
<keyword evidence="2" id="KW-0677">Repeat</keyword>
<feature type="repeat" description="WD" evidence="3">
    <location>
        <begin position="598"/>
        <end position="639"/>
    </location>
</feature>
<dbReference type="RefSeq" id="WP_203748790.1">
    <property type="nucleotide sequence ID" value="NZ_BONF01000025.1"/>
</dbReference>
<dbReference type="Pfam" id="PF00069">
    <property type="entry name" value="Pkinase"/>
    <property type="match status" value="1"/>
</dbReference>
<dbReference type="InterPro" id="IPR036322">
    <property type="entry name" value="WD40_repeat_dom_sf"/>
</dbReference>
<dbReference type="Gene3D" id="2.130.10.10">
    <property type="entry name" value="YVTN repeat-like/Quinoprotein amine dehydrogenase"/>
    <property type="match status" value="4"/>
</dbReference>
<dbReference type="InterPro" id="IPR015943">
    <property type="entry name" value="WD40/YVTN_repeat-like_dom_sf"/>
</dbReference>
<feature type="repeat" description="WD" evidence="3">
    <location>
        <begin position="639"/>
        <end position="672"/>
    </location>
</feature>
<dbReference type="InterPro" id="IPR019734">
    <property type="entry name" value="TPR_rpt"/>
</dbReference>
<dbReference type="InterPro" id="IPR008271">
    <property type="entry name" value="Ser/Thr_kinase_AS"/>
</dbReference>
<gene>
    <name evidence="5" type="ORF">Cba03nite_42240</name>
</gene>
<dbReference type="SUPFAM" id="SSF50998">
    <property type="entry name" value="Quinoprotein alcohol dehydrogenase-like"/>
    <property type="match status" value="1"/>
</dbReference>
<feature type="domain" description="Protein kinase" evidence="4">
    <location>
        <begin position="23"/>
        <end position="301"/>
    </location>
</feature>
<dbReference type="SUPFAM" id="SSF50978">
    <property type="entry name" value="WD40 repeat-like"/>
    <property type="match status" value="1"/>
</dbReference>
<keyword evidence="6" id="KW-1185">Reference proteome</keyword>
<dbReference type="SUPFAM" id="SSF48452">
    <property type="entry name" value="TPR-like"/>
    <property type="match status" value="1"/>
</dbReference>
<evidence type="ECO:0000256" key="3">
    <source>
        <dbReference type="PROSITE-ProRule" id="PRU00221"/>
    </source>
</evidence>
<dbReference type="InterPro" id="IPR001680">
    <property type="entry name" value="WD40_rpt"/>
</dbReference>
<dbReference type="CDD" id="cd00200">
    <property type="entry name" value="WD40"/>
    <property type="match status" value="2"/>
</dbReference>
<evidence type="ECO:0000259" key="4">
    <source>
        <dbReference type="PROSITE" id="PS50011"/>
    </source>
</evidence>
<proteinExistence type="predicted"/>
<dbReference type="PANTHER" id="PTHR19848">
    <property type="entry name" value="WD40 REPEAT PROTEIN"/>
    <property type="match status" value="1"/>
</dbReference>
<dbReference type="PRINTS" id="PR00320">
    <property type="entry name" value="GPROTEINBRPT"/>
</dbReference>
<name>A0A8J3JPY3_9ACTN</name>
<feature type="repeat" description="WD" evidence="3">
    <location>
        <begin position="1089"/>
        <end position="1130"/>
    </location>
</feature>
<reference evidence="5 6" key="1">
    <citation type="submission" date="2021-01" db="EMBL/GenBank/DDBJ databases">
        <title>Whole genome shotgun sequence of Catellatospora bangladeshensis NBRC 107357.</title>
        <authorList>
            <person name="Komaki H."/>
            <person name="Tamura T."/>
        </authorList>
    </citation>
    <scope>NUCLEOTIDE SEQUENCE [LARGE SCALE GENOMIC DNA]</scope>
    <source>
        <strain evidence="5 6">NBRC 107357</strain>
    </source>
</reference>
<dbReference type="EMBL" id="BONF01000025">
    <property type="protein sequence ID" value="GIF82875.1"/>
    <property type="molecule type" value="Genomic_DNA"/>
</dbReference>
<dbReference type="GO" id="GO:0005524">
    <property type="term" value="F:ATP binding"/>
    <property type="evidence" value="ECO:0007669"/>
    <property type="project" value="InterPro"/>
</dbReference>
<dbReference type="Gene3D" id="3.30.200.20">
    <property type="entry name" value="Phosphorylase Kinase, domain 1"/>
    <property type="match status" value="1"/>
</dbReference>
<feature type="repeat" description="WD" evidence="3">
    <location>
        <begin position="1047"/>
        <end position="1088"/>
    </location>
</feature>
<dbReference type="SMART" id="SM00220">
    <property type="entry name" value="S_TKc"/>
    <property type="match status" value="1"/>
</dbReference>
<protein>
    <recommendedName>
        <fullName evidence="4">Protein kinase domain-containing protein</fullName>
    </recommendedName>
</protein>
<dbReference type="GO" id="GO:0004672">
    <property type="term" value="F:protein kinase activity"/>
    <property type="evidence" value="ECO:0007669"/>
    <property type="project" value="InterPro"/>
</dbReference>
<dbReference type="Pfam" id="PF13432">
    <property type="entry name" value="TPR_16"/>
    <property type="match status" value="1"/>
</dbReference>
<dbReference type="PROSITE" id="PS00108">
    <property type="entry name" value="PROTEIN_KINASE_ST"/>
    <property type="match status" value="1"/>
</dbReference>
<dbReference type="SMART" id="SM00320">
    <property type="entry name" value="WD40"/>
    <property type="match status" value="11"/>
</dbReference>
<dbReference type="PROSITE" id="PS50082">
    <property type="entry name" value="WD_REPEATS_2"/>
    <property type="match status" value="7"/>
</dbReference>
<dbReference type="Gene3D" id="1.10.510.10">
    <property type="entry name" value="Transferase(Phosphotransferase) domain 1"/>
    <property type="match status" value="1"/>
</dbReference>
<dbReference type="Gene3D" id="1.25.40.10">
    <property type="entry name" value="Tetratricopeptide repeat domain"/>
    <property type="match status" value="1"/>
</dbReference>
<dbReference type="SMART" id="SM00028">
    <property type="entry name" value="TPR"/>
    <property type="match status" value="2"/>
</dbReference>
<dbReference type="InterPro" id="IPR011009">
    <property type="entry name" value="Kinase-like_dom_sf"/>
</dbReference>
<organism evidence="5 6">
    <name type="scientific">Catellatospora bangladeshensis</name>
    <dbReference type="NCBI Taxonomy" id="310355"/>
    <lineage>
        <taxon>Bacteria</taxon>
        <taxon>Bacillati</taxon>
        <taxon>Actinomycetota</taxon>
        <taxon>Actinomycetes</taxon>
        <taxon>Micromonosporales</taxon>
        <taxon>Micromonosporaceae</taxon>
        <taxon>Catellatospora</taxon>
    </lineage>
</organism>
<feature type="repeat" description="WD" evidence="3">
    <location>
        <begin position="556"/>
        <end position="597"/>
    </location>
</feature>
<evidence type="ECO:0000256" key="2">
    <source>
        <dbReference type="ARBA" id="ARBA00022737"/>
    </source>
</evidence>